<keyword evidence="1" id="KW-0472">Membrane</keyword>
<protein>
    <submittedName>
        <fullName evidence="2">Uncharacterized protein</fullName>
    </submittedName>
</protein>
<dbReference type="Proteomes" id="UP000320773">
    <property type="component" value="Unassembled WGS sequence"/>
</dbReference>
<keyword evidence="1" id="KW-0812">Transmembrane</keyword>
<evidence type="ECO:0000256" key="1">
    <source>
        <dbReference type="SAM" id="Phobius"/>
    </source>
</evidence>
<feature type="transmembrane region" description="Helical" evidence="1">
    <location>
        <begin position="25"/>
        <end position="47"/>
    </location>
</feature>
<organism evidence="2 3">
    <name type="scientific">Flavobacterium branchiophilum</name>
    <dbReference type="NCBI Taxonomy" id="55197"/>
    <lineage>
        <taxon>Bacteria</taxon>
        <taxon>Pseudomonadati</taxon>
        <taxon>Bacteroidota</taxon>
        <taxon>Flavobacteriia</taxon>
        <taxon>Flavobacteriales</taxon>
        <taxon>Flavobacteriaceae</taxon>
        <taxon>Flavobacterium</taxon>
    </lineage>
</organism>
<reference evidence="2 3" key="1">
    <citation type="submission" date="2019-06" db="EMBL/GenBank/DDBJ databases">
        <title>Genomic Encyclopedia of Archaeal and Bacterial Type Strains, Phase II (KMG-II): from individual species to whole genera.</title>
        <authorList>
            <person name="Goeker M."/>
        </authorList>
    </citation>
    <scope>NUCLEOTIDE SEQUENCE [LARGE SCALE GENOMIC DNA]</scope>
    <source>
        <strain evidence="2 3">DSM 24789</strain>
    </source>
</reference>
<comment type="caution">
    <text evidence="2">The sequence shown here is derived from an EMBL/GenBank/DDBJ whole genome shotgun (WGS) entry which is preliminary data.</text>
</comment>
<gene>
    <name evidence="2" type="ORF">BC670_2395</name>
</gene>
<dbReference type="AlphaFoldDB" id="A0A543G5U1"/>
<sequence length="84" mass="9992">MVDGWWLVVDGWWLMVGGWWLMVDGWWLVVDGWWLMVGGWWLVVVCVRDSSENPFLALFLGQKRLKRIARPEVLRRGTPKRCCM</sequence>
<dbReference type="EMBL" id="VFPJ01000001">
    <property type="protein sequence ID" value="TQM41432.1"/>
    <property type="molecule type" value="Genomic_DNA"/>
</dbReference>
<name>A0A543G5U1_9FLAO</name>
<accession>A0A543G5U1</accession>
<evidence type="ECO:0000313" key="3">
    <source>
        <dbReference type="Proteomes" id="UP000320773"/>
    </source>
</evidence>
<proteinExistence type="predicted"/>
<evidence type="ECO:0000313" key="2">
    <source>
        <dbReference type="EMBL" id="TQM41432.1"/>
    </source>
</evidence>
<keyword evidence="1" id="KW-1133">Transmembrane helix</keyword>